<evidence type="ECO:0000313" key="2">
    <source>
        <dbReference type="EMBL" id="KZC23708.1"/>
    </source>
</evidence>
<feature type="transmembrane region" description="Helical" evidence="1">
    <location>
        <begin position="53"/>
        <end position="71"/>
    </location>
</feature>
<keyword evidence="3" id="KW-1185">Reference proteome</keyword>
<protein>
    <recommendedName>
        <fullName evidence="4">Zinc ribbon domain-containing protein</fullName>
    </recommendedName>
</protein>
<proteinExistence type="predicted"/>
<evidence type="ECO:0000313" key="3">
    <source>
        <dbReference type="Proteomes" id="UP000076131"/>
    </source>
</evidence>
<comment type="caution">
    <text evidence="2">The sequence shown here is derived from an EMBL/GenBank/DDBJ whole genome shotgun (WGS) entry which is preliminary data.</text>
</comment>
<keyword evidence="1" id="KW-0472">Membrane</keyword>
<reference evidence="2 3" key="1">
    <citation type="journal article" date="2016" name="MBio">
        <title>Lateral Gene Transfer in a Heavy Metal-Contaminated-Groundwater Microbial Community.</title>
        <authorList>
            <person name="Hemme C.L."/>
            <person name="Green S.J."/>
            <person name="Rishishwar L."/>
            <person name="Prakash O."/>
            <person name="Pettenato A."/>
            <person name="Chakraborty R."/>
            <person name="Deutschbauer A.M."/>
            <person name="Van Nostrand J.D."/>
            <person name="Wu L."/>
            <person name="He Z."/>
            <person name="Jordan I.K."/>
            <person name="Hazen T.C."/>
            <person name="Arkin A.P."/>
            <person name="Kostka J.E."/>
            <person name="Zhou J."/>
        </authorList>
    </citation>
    <scope>NUCLEOTIDE SEQUENCE [LARGE SCALE GENOMIC DNA]</scope>
    <source>
        <strain evidence="2 3">FW104-T7</strain>
    </source>
</reference>
<feature type="transmembrane region" description="Helical" evidence="1">
    <location>
        <begin position="209"/>
        <end position="228"/>
    </location>
</feature>
<dbReference type="AlphaFoldDB" id="A0A154QHP7"/>
<gene>
    <name evidence="2" type="ORF">RHOFW104T7_12525</name>
</gene>
<sequence>MAYEYNADSRQLDFPNPFYAENWFLVAASVMLSGGGIGLLLLSRGAIAGGHGLRSVLPLLLGIGLLVAGLNQGRRVLMQLRFFFGRSRPAGLAPELTADATGRSGGSDELKETLRQNALSYPEPQGPLNNLLHAGIRNLIFAPRPVQFIAQRQFQTAIAIVVTLLSFLVAWLGFGNGKAADWMGLFYFGFSVLLLLRPLESGVAAPANVGMRGLIGLILAAIFVPVLLPFVASGLPSLDWLSLNVQTLFLLLAALLGVGLYFVALMHQMTGLPPTNMAREQTSLSMNCHPKQLLDELDRTLQDTWVERIPNRRYAKTVPLIGSGAGTFAAELVEETQPMSGTGQNRVEPGAAFTMPRYRFIAWLDVVGVALIALGVAWLLVFGAKFRPEVVDVHLFSLLTLGLAMLVVGHYCLRAGHVLWGRFDFVSRLVWVEMQGNYQSAQMNFGNTFTDRVKTEKQLINIETMTLRVWAAELDSVIFGKNAQRFIVGLRGVPDYARQLAAHLVDFAQEQSVIVAPTSRTDMQKSAVLGAMNRLGGQADAALPQAMMQAIQGATTPPPTPLPATITPPYCSGCQTPVNAADRFCGNCGHALAGAG</sequence>
<accession>A0A154QHP7</accession>
<dbReference type="eggNOG" id="ENOG502Z8BA">
    <property type="taxonomic scope" value="Bacteria"/>
</dbReference>
<feature type="transmembrane region" description="Helical" evidence="1">
    <location>
        <begin position="154"/>
        <end position="174"/>
    </location>
</feature>
<keyword evidence="1" id="KW-0812">Transmembrane</keyword>
<dbReference type="EMBL" id="LVJS01000041">
    <property type="protein sequence ID" value="KZC23708.1"/>
    <property type="molecule type" value="Genomic_DNA"/>
</dbReference>
<feature type="transmembrane region" description="Helical" evidence="1">
    <location>
        <begin position="180"/>
        <end position="197"/>
    </location>
</feature>
<feature type="transmembrane region" description="Helical" evidence="1">
    <location>
        <begin position="393"/>
        <end position="413"/>
    </location>
</feature>
<organism evidence="2 3">
    <name type="scientific">Rhodanobacter thiooxydans</name>
    <dbReference type="NCBI Taxonomy" id="416169"/>
    <lineage>
        <taxon>Bacteria</taxon>
        <taxon>Pseudomonadati</taxon>
        <taxon>Pseudomonadota</taxon>
        <taxon>Gammaproteobacteria</taxon>
        <taxon>Lysobacterales</taxon>
        <taxon>Rhodanobacteraceae</taxon>
        <taxon>Rhodanobacter</taxon>
    </lineage>
</organism>
<feature type="transmembrane region" description="Helical" evidence="1">
    <location>
        <begin position="23"/>
        <end position="47"/>
    </location>
</feature>
<evidence type="ECO:0000256" key="1">
    <source>
        <dbReference type="SAM" id="Phobius"/>
    </source>
</evidence>
<evidence type="ECO:0008006" key="4">
    <source>
        <dbReference type="Google" id="ProtNLM"/>
    </source>
</evidence>
<feature type="transmembrane region" description="Helical" evidence="1">
    <location>
        <begin position="360"/>
        <end position="381"/>
    </location>
</feature>
<dbReference type="Proteomes" id="UP000076131">
    <property type="component" value="Unassembled WGS sequence"/>
</dbReference>
<feature type="transmembrane region" description="Helical" evidence="1">
    <location>
        <begin position="248"/>
        <end position="267"/>
    </location>
</feature>
<keyword evidence="1" id="KW-1133">Transmembrane helix</keyword>
<name>A0A154QHP7_9GAMM</name>